<dbReference type="InterPro" id="IPR000673">
    <property type="entry name" value="Sig_transdc_resp-reg_Me-estase"/>
</dbReference>
<dbReference type="PANTHER" id="PTHR42872">
    <property type="entry name" value="PROTEIN-GLUTAMATE METHYLESTERASE/PROTEIN-GLUTAMINE GLUTAMINASE"/>
    <property type="match status" value="1"/>
</dbReference>
<dbReference type="Proteomes" id="UP000632138">
    <property type="component" value="Unassembled WGS sequence"/>
</dbReference>
<dbReference type="EC" id="3.1.1.61" evidence="2"/>
<dbReference type="PROSITE" id="PS50122">
    <property type="entry name" value="CHEB"/>
    <property type="match status" value="1"/>
</dbReference>
<keyword evidence="7" id="KW-1185">Reference proteome</keyword>
<feature type="active site" evidence="4">
    <location>
        <position position="46"/>
    </location>
</feature>
<protein>
    <recommendedName>
        <fullName evidence="2">protein-glutamate methylesterase</fullName>
        <ecNumber evidence="2">3.1.1.61</ecNumber>
    </recommendedName>
</protein>
<evidence type="ECO:0000256" key="4">
    <source>
        <dbReference type="PROSITE-ProRule" id="PRU00050"/>
    </source>
</evidence>
<keyword evidence="4" id="KW-0145">Chemotaxis</keyword>
<evidence type="ECO:0000313" key="6">
    <source>
        <dbReference type="EMBL" id="MBM2616255.1"/>
    </source>
</evidence>
<evidence type="ECO:0000256" key="3">
    <source>
        <dbReference type="ARBA" id="ARBA00048267"/>
    </source>
</evidence>
<dbReference type="Pfam" id="PF01339">
    <property type="entry name" value="CheB_methylest"/>
    <property type="match status" value="1"/>
</dbReference>
<dbReference type="CDD" id="cd16433">
    <property type="entry name" value="CheB"/>
    <property type="match status" value="1"/>
</dbReference>
<dbReference type="InterPro" id="IPR035909">
    <property type="entry name" value="CheB_C"/>
</dbReference>
<evidence type="ECO:0000256" key="2">
    <source>
        <dbReference type="ARBA" id="ARBA00039140"/>
    </source>
</evidence>
<accession>A0ABS2A8V1</accession>
<dbReference type="SUPFAM" id="SSF52738">
    <property type="entry name" value="Methylesterase CheB, C-terminal domain"/>
    <property type="match status" value="1"/>
</dbReference>
<reference evidence="6 7" key="1">
    <citation type="submission" date="2021-01" db="EMBL/GenBank/DDBJ databases">
        <title>Actinoplanes sp. nov. LDG1-06 isolated from lichen.</title>
        <authorList>
            <person name="Saeng-In P."/>
            <person name="Phongsopitanun W."/>
            <person name="Kanchanasin P."/>
            <person name="Yuki M."/>
            <person name="Kudo T."/>
            <person name="Ohkuma M."/>
            <person name="Tanasupawat S."/>
        </authorList>
    </citation>
    <scope>NUCLEOTIDE SEQUENCE [LARGE SCALE GENOMIC DNA]</scope>
    <source>
        <strain evidence="6 7">LDG1-06</strain>
    </source>
</reference>
<evidence type="ECO:0000259" key="5">
    <source>
        <dbReference type="PROSITE" id="PS50122"/>
    </source>
</evidence>
<comment type="catalytic activity">
    <reaction evidence="3">
        <text>[protein]-L-glutamate 5-O-methyl ester + H2O = L-glutamyl-[protein] + methanol + H(+)</text>
        <dbReference type="Rhea" id="RHEA:23236"/>
        <dbReference type="Rhea" id="RHEA-COMP:10208"/>
        <dbReference type="Rhea" id="RHEA-COMP:10311"/>
        <dbReference type="ChEBI" id="CHEBI:15377"/>
        <dbReference type="ChEBI" id="CHEBI:15378"/>
        <dbReference type="ChEBI" id="CHEBI:17790"/>
        <dbReference type="ChEBI" id="CHEBI:29973"/>
        <dbReference type="ChEBI" id="CHEBI:82795"/>
        <dbReference type="EC" id="3.1.1.61"/>
    </reaction>
</comment>
<dbReference type="RefSeq" id="WP_203376158.1">
    <property type="nucleotide sequence ID" value="NZ_JAENHP010000003.1"/>
</dbReference>
<feature type="active site" evidence="4">
    <location>
        <position position="139"/>
    </location>
</feature>
<dbReference type="EMBL" id="JAENHP010000003">
    <property type="protein sequence ID" value="MBM2616255.1"/>
    <property type="molecule type" value="Genomic_DNA"/>
</dbReference>
<sequence>MQPVDAYPVPFPVVALVASAGGVEALARVLAALPADLPAAVLVALHQDPNRASLLPAVLARAARLPVEEAANNHLMRPGHVLVTPPGNHLLVTSEARIGLIATGPLPPARPSADLLLSTLAVTCGARALAVILTGMGHDGQAGVRAIAHCGGTILAQNEATSDFPSMPAAAVTTGRVQQILALDTIADAIVKHVGGHR</sequence>
<evidence type="ECO:0000313" key="7">
    <source>
        <dbReference type="Proteomes" id="UP000632138"/>
    </source>
</evidence>
<dbReference type="Gene3D" id="3.40.50.180">
    <property type="entry name" value="Methylesterase CheB, C-terminal domain"/>
    <property type="match status" value="1"/>
</dbReference>
<feature type="domain" description="CheB-type methylesterase" evidence="5">
    <location>
        <begin position="10"/>
        <end position="197"/>
    </location>
</feature>
<feature type="active site" evidence="4">
    <location>
        <position position="19"/>
    </location>
</feature>
<gene>
    <name evidence="6" type="ORF">JIG36_11870</name>
</gene>
<comment type="caution">
    <text evidence="6">The sequence shown here is derived from an EMBL/GenBank/DDBJ whole genome shotgun (WGS) entry which is preliminary data.</text>
</comment>
<proteinExistence type="predicted"/>
<evidence type="ECO:0000256" key="1">
    <source>
        <dbReference type="ARBA" id="ARBA00022801"/>
    </source>
</evidence>
<name>A0ABS2A8V1_9ACTN</name>
<organism evidence="6 7">
    <name type="scientific">Paractinoplanes ovalisporus</name>
    <dbReference type="NCBI Taxonomy" id="2810368"/>
    <lineage>
        <taxon>Bacteria</taxon>
        <taxon>Bacillati</taxon>
        <taxon>Actinomycetota</taxon>
        <taxon>Actinomycetes</taxon>
        <taxon>Micromonosporales</taxon>
        <taxon>Micromonosporaceae</taxon>
        <taxon>Paractinoplanes</taxon>
    </lineage>
</organism>
<dbReference type="PANTHER" id="PTHR42872:SF6">
    <property type="entry name" value="PROTEIN-GLUTAMATE METHYLESTERASE_PROTEIN-GLUTAMINE GLUTAMINASE"/>
    <property type="match status" value="1"/>
</dbReference>
<keyword evidence="1 4" id="KW-0378">Hydrolase</keyword>